<dbReference type="InterPro" id="IPR036852">
    <property type="entry name" value="Peptidase_S8/S53_dom_sf"/>
</dbReference>
<dbReference type="InterPro" id="IPR045051">
    <property type="entry name" value="SBT"/>
</dbReference>
<proteinExistence type="inferred from homology"/>
<dbReference type="FunFam" id="2.60.40.2310:FF:000001">
    <property type="entry name" value="Subtilisin-like protease SBT1.5"/>
    <property type="match status" value="1"/>
</dbReference>
<organism evidence="7 8">
    <name type="scientific">Daucus carota subsp. sativus</name>
    <name type="common">Carrot</name>
    <dbReference type="NCBI Taxonomy" id="79200"/>
    <lineage>
        <taxon>Eukaryota</taxon>
        <taxon>Viridiplantae</taxon>
        <taxon>Streptophyta</taxon>
        <taxon>Embryophyta</taxon>
        <taxon>Tracheophyta</taxon>
        <taxon>Spermatophyta</taxon>
        <taxon>Magnoliopsida</taxon>
        <taxon>eudicotyledons</taxon>
        <taxon>Gunneridae</taxon>
        <taxon>Pentapetalae</taxon>
        <taxon>asterids</taxon>
        <taxon>campanulids</taxon>
        <taxon>Apiales</taxon>
        <taxon>Apiaceae</taxon>
        <taxon>Apioideae</taxon>
        <taxon>Scandiceae</taxon>
        <taxon>Daucinae</taxon>
        <taxon>Daucus</taxon>
        <taxon>Daucus sect. Daucus</taxon>
    </lineage>
</organism>
<dbReference type="InterPro" id="IPR041469">
    <property type="entry name" value="Subtilisin-like_FN3"/>
</dbReference>
<evidence type="ECO:0000313" key="7">
    <source>
        <dbReference type="EMBL" id="WOG83106.1"/>
    </source>
</evidence>
<keyword evidence="2" id="KW-0645">Protease</keyword>
<evidence type="ECO:0000256" key="4">
    <source>
        <dbReference type="ARBA" id="ARBA00022801"/>
    </source>
</evidence>
<reference evidence="7" key="1">
    <citation type="journal article" date="2016" name="Nat. Genet.">
        <title>A high-quality carrot genome assembly provides new insights into carotenoid accumulation and asterid genome evolution.</title>
        <authorList>
            <person name="Iorizzo M."/>
            <person name="Ellison S."/>
            <person name="Senalik D."/>
            <person name="Zeng P."/>
            <person name="Satapoomin P."/>
            <person name="Huang J."/>
            <person name="Bowman M."/>
            <person name="Iovene M."/>
            <person name="Sanseverino W."/>
            <person name="Cavagnaro P."/>
            <person name="Yildiz M."/>
            <person name="Macko-Podgorni A."/>
            <person name="Moranska E."/>
            <person name="Grzebelus E."/>
            <person name="Grzebelus D."/>
            <person name="Ashrafi H."/>
            <person name="Zheng Z."/>
            <person name="Cheng S."/>
            <person name="Spooner D."/>
            <person name="Van Deynze A."/>
            <person name="Simon P."/>
        </authorList>
    </citation>
    <scope>NUCLEOTIDE SEQUENCE</scope>
    <source>
        <tissue evidence="7">Leaf</tissue>
    </source>
</reference>
<feature type="domain" description="Subtilisin-like protease fibronectin type-III" evidence="6">
    <location>
        <begin position="72"/>
        <end position="170"/>
    </location>
</feature>
<dbReference type="Proteomes" id="UP000077755">
    <property type="component" value="Chromosome 1"/>
</dbReference>
<keyword evidence="3" id="KW-0732">Signal</keyword>
<dbReference type="Gene3D" id="2.60.40.2310">
    <property type="match status" value="1"/>
</dbReference>
<comment type="similarity">
    <text evidence="1">Belongs to the peptidase S8 family.</text>
</comment>
<keyword evidence="5" id="KW-0720">Serine protease</keyword>
<gene>
    <name evidence="7" type="ORF">DCAR_0102280</name>
</gene>
<evidence type="ECO:0000259" key="6">
    <source>
        <dbReference type="Pfam" id="PF17766"/>
    </source>
</evidence>
<keyword evidence="4" id="KW-0378">Hydrolase</keyword>
<dbReference type="GO" id="GO:0006508">
    <property type="term" value="P:proteolysis"/>
    <property type="evidence" value="ECO:0007669"/>
    <property type="project" value="UniProtKB-KW"/>
</dbReference>
<dbReference type="Gene3D" id="3.40.50.200">
    <property type="entry name" value="Peptidase S8/S53 domain"/>
    <property type="match status" value="1"/>
</dbReference>
<evidence type="ECO:0000256" key="2">
    <source>
        <dbReference type="ARBA" id="ARBA00022670"/>
    </source>
</evidence>
<name>A0AAF0W504_DAUCS</name>
<accession>A0AAF0W504</accession>
<evidence type="ECO:0000256" key="3">
    <source>
        <dbReference type="ARBA" id="ARBA00022729"/>
    </source>
</evidence>
<dbReference type="PANTHER" id="PTHR10795">
    <property type="entry name" value="PROPROTEIN CONVERTASE SUBTILISIN/KEXIN"/>
    <property type="match status" value="1"/>
</dbReference>
<protein>
    <recommendedName>
        <fullName evidence="6">Subtilisin-like protease fibronectin type-III domain-containing protein</fullName>
    </recommendedName>
</protein>
<evidence type="ECO:0000313" key="8">
    <source>
        <dbReference type="Proteomes" id="UP000077755"/>
    </source>
</evidence>
<dbReference type="Pfam" id="PF17766">
    <property type="entry name" value="fn3_6"/>
    <property type="match status" value="1"/>
</dbReference>
<sequence>MDEAKNPHGEFAYGSGHLDPVKAVNPGLVYEVSKQDYIKMLCSIGFNSSKLRIISGDNSTSCVAAETFTPKDLNYPAMTINVTKNKVFTVSFPRRVTNVGLSNTTYKAHIFANSQLSITVRPRTLQFKRLNEKHSFVVVVTGKIVHQNTTESASLVWSDGIHNVRSPIVIHTYSFPRSIAKR</sequence>
<evidence type="ECO:0000256" key="1">
    <source>
        <dbReference type="ARBA" id="ARBA00011073"/>
    </source>
</evidence>
<reference evidence="7" key="2">
    <citation type="submission" date="2022-03" db="EMBL/GenBank/DDBJ databases">
        <title>Draft title - Genomic analysis of global carrot germplasm unveils the trajectory of domestication and the origin of high carotenoid orange carrot.</title>
        <authorList>
            <person name="Iorizzo M."/>
            <person name="Ellison S."/>
            <person name="Senalik D."/>
            <person name="Macko-Podgorni A."/>
            <person name="Grzebelus D."/>
            <person name="Bostan H."/>
            <person name="Rolling W."/>
            <person name="Curaba J."/>
            <person name="Simon P."/>
        </authorList>
    </citation>
    <scope>NUCLEOTIDE SEQUENCE</scope>
    <source>
        <tissue evidence="7">Leaf</tissue>
    </source>
</reference>
<dbReference type="AlphaFoldDB" id="A0AAF0W504"/>
<evidence type="ECO:0000256" key="5">
    <source>
        <dbReference type="ARBA" id="ARBA00022825"/>
    </source>
</evidence>
<dbReference type="EMBL" id="CP093343">
    <property type="protein sequence ID" value="WOG83106.1"/>
    <property type="molecule type" value="Genomic_DNA"/>
</dbReference>
<keyword evidence="8" id="KW-1185">Reference proteome</keyword>
<dbReference type="GO" id="GO:0004252">
    <property type="term" value="F:serine-type endopeptidase activity"/>
    <property type="evidence" value="ECO:0007669"/>
    <property type="project" value="InterPro"/>
</dbReference>